<feature type="region of interest" description="Disordered" evidence="4">
    <location>
        <begin position="30"/>
        <end position="55"/>
    </location>
</feature>
<sequence length="338" mass="36326">MVRARRFDVLVFLSILLVLSGCVAPVTPEQSTPMDASDGTSGASAQTPNSVGTPVASTAPVVTVTVVDVVDGDTVKVRYENGTRDTVRLLGVDTPETYGENTPDEFEGVPETDAGRQCLRRYGEQASEFATDTLDGRTVRLGFDENEGRRGYYDRLLAYVYLDGEQFNYRLVAEGHARMYDSQFVERTRYAAAERAAQEANRGVWNCATAAADGGSAATETETESESEDGPLRLSLHADAAGADGDNLNDEYVTLTNTGSESLALGGWTVADAADHVYTVRTGTTLESGESLVIHTGSGRDSDTDYYWGRNSPVWNNDGDTVTVRDETGTTVAVHRSG</sequence>
<organism evidence="7 8">
    <name type="scientific">Halogranum rubrum</name>
    <dbReference type="NCBI Taxonomy" id="553466"/>
    <lineage>
        <taxon>Archaea</taxon>
        <taxon>Methanobacteriati</taxon>
        <taxon>Methanobacteriota</taxon>
        <taxon>Stenosarchaea group</taxon>
        <taxon>Halobacteria</taxon>
        <taxon>Halobacteriales</taxon>
        <taxon>Haloferacaceae</taxon>
    </lineage>
</organism>
<dbReference type="InterPro" id="IPR001322">
    <property type="entry name" value="Lamin_tail_dom"/>
</dbReference>
<dbReference type="SMART" id="SM00318">
    <property type="entry name" value="SNc"/>
    <property type="match status" value="1"/>
</dbReference>
<evidence type="ECO:0000256" key="4">
    <source>
        <dbReference type="SAM" id="MobiDB-lite"/>
    </source>
</evidence>
<reference evidence="8" key="1">
    <citation type="submission" date="2016-10" db="EMBL/GenBank/DDBJ databases">
        <authorList>
            <person name="Varghese N."/>
            <person name="Submissions S."/>
        </authorList>
    </citation>
    <scope>NUCLEOTIDE SEQUENCE [LARGE SCALE GENOMIC DNA]</scope>
    <source>
        <strain evidence="8">CGMCC 1.7738</strain>
    </source>
</reference>
<dbReference type="InterPro" id="IPR002071">
    <property type="entry name" value="Thermonucl_AS"/>
</dbReference>
<evidence type="ECO:0000259" key="5">
    <source>
        <dbReference type="PROSITE" id="PS50830"/>
    </source>
</evidence>
<dbReference type="Pfam" id="PF00565">
    <property type="entry name" value="SNase"/>
    <property type="match status" value="1"/>
</dbReference>
<keyword evidence="3" id="KW-0378">Hydrolase</keyword>
<evidence type="ECO:0000256" key="1">
    <source>
        <dbReference type="ARBA" id="ARBA00022722"/>
    </source>
</evidence>
<dbReference type="SUPFAM" id="SSF50199">
    <property type="entry name" value="Staphylococcal nuclease"/>
    <property type="match status" value="1"/>
</dbReference>
<dbReference type="PANTHER" id="PTHR12302">
    <property type="entry name" value="EBNA2 BINDING PROTEIN P100"/>
    <property type="match status" value="1"/>
</dbReference>
<dbReference type="GO" id="GO:0016787">
    <property type="term" value="F:hydrolase activity"/>
    <property type="evidence" value="ECO:0007669"/>
    <property type="project" value="UniProtKB-KW"/>
</dbReference>
<dbReference type="InterPro" id="IPR016071">
    <property type="entry name" value="Staphylococal_nuclease_OB-fold"/>
</dbReference>
<feature type="domain" description="TNase-like" evidence="5">
    <location>
        <begin position="60"/>
        <end position="207"/>
    </location>
</feature>
<dbReference type="GO" id="GO:0003676">
    <property type="term" value="F:nucleic acid binding"/>
    <property type="evidence" value="ECO:0007669"/>
    <property type="project" value="InterPro"/>
</dbReference>
<dbReference type="InterPro" id="IPR036415">
    <property type="entry name" value="Lamin_tail_dom_sf"/>
</dbReference>
<dbReference type="PROSITE" id="PS51257">
    <property type="entry name" value="PROKAR_LIPOPROTEIN"/>
    <property type="match status" value="1"/>
</dbReference>
<dbReference type="PROSITE" id="PS51841">
    <property type="entry name" value="LTD"/>
    <property type="match status" value="1"/>
</dbReference>
<dbReference type="AlphaFoldDB" id="A0A1I4F8P7"/>
<dbReference type="Pfam" id="PF00932">
    <property type="entry name" value="LTD"/>
    <property type="match status" value="1"/>
</dbReference>
<dbReference type="Gene3D" id="2.60.40.1260">
    <property type="entry name" value="Lamin Tail domain"/>
    <property type="match status" value="1"/>
</dbReference>
<evidence type="ECO:0000256" key="2">
    <source>
        <dbReference type="ARBA" id="ARBA00022759"/>
    </source>
</evidence>
<protein>
    <submittedName>
        <fullName evidence="7">Micrococcal nuclease</fullName>
    </submittedName>
</protein>
<dbReference type="EMBL" id="FOTC01000002">
    <property type="protein sequence ID" value="SFL14274.1"/>
    <property type="molecule type" value="Genomic_DNA"/>
</dbReference>
<accession>A0A1I4F8P7</accession>
<dbReference type="GO" id="GO:0004519">
    <property type="term" value="F:endonuclease activity"/>
    <property type="evidence" value="ECO:0007669"/>
    <property type="project" value="UniProtKB-KW"/>
</dbReference>
<dbReference type="Proteomes" id="UP000199607">
    <property type="component" value="Unassembled WGS sequence"/>
</dbReference>
<proteinExistence type="predicted"/>
<keyword evidence="8" id="KW-1185">Reference proteome</keyword>
<dbReference type="PANTHER" id="PTHR12302:SF3">
    <property type="entry name" value="SERINE_THREONINE-PROTEIN KINASE 31"/>
    <property type="match status" value="1"/>
</dbReference>
<dbReference type="InterPro" id="IPR035437">
    <property type="entry name" value="SNase_OB-fold_sf"/>
</dbReference>
<dbReference type="PROSITE" id="PS50830">
    <property type="entry name" value="TNASE_3"/>
    <property type="match status" value="1"/>
</dbReference>
<evidence type="ECO:0000259" key="6">
    <source>
        <dbReference type="PROSITE" id="PS51841"/>
    </source>
</evidence>
<dbReference type="Gene3D" id="2.40.50.90">
    <property type="match status" value="1"/>
</dbReference>
<feature type="compositionally biased region" description="Polar residues" evidence="4">
    <location>
        <begin position="30"/>
        <end position="50"/>
    </location>
</feature>
<keyword evidence="2" id="KW-0255">Endonuclease</keyword>
<keyword evidence="1" id="KW-0540">Nuclease</keyword>
<feature type="domain" description="LTD" evidence="6">
    <location>
        <begin position="220"/>
        <end position="338"/>
    </location>
</feature>
<dbReference type="RefSeq" id="WP_089869926.1">
    <property type="nucleotide sequence ID" value="NZ_FOTC01000002.1"/>
</dbReference>
<dbReference type="STRING" id="553466.SAMN04487950_2700"/>
<evidence type="ECO:0000256" key="3">
    <source>
        <dbReference type="ARBA" id="ARBA00022801"/>
    </source>
</evidence>
<name>A0A1I4F8P7_9EURY</name>
<evidence type="ECO:0000313" key="7">
    <source>
        <dbReference type="EMBL" id="SFL14274.1"/>
    </source>
</evidence>
<dbReference type="PROSITE" id="PS01123">
    <property type="entry name" value="TNASE_1"/>
    <property type="match status" value="1"/>
</dbReference>
<gene>
    <name evidence="7" type="ORF">SAMN04487950_2700</name>
</gene>
<dbReference type="SUPFAM" id="SSF74853">
    <property type="entry name" value="Lamin A/C globular tail domain"/>
    <property type="match status" value="1"/>
</dbReference>
<evidence type="ECO:0000313" key="8">
    <source>
        <dbReference type="Proteomes" id="UP000199607"/>
    </source>
</evidence>